<evidence type="ECO:0000313" key="1">
    <source>
        <dbReference type="EMBL" id="MBY76423.1"/>
    </source>
</evidence>
<sequence length="200" mass="22842">MVNVIAKEMRKRFISRLIQSNSKFTIMVDESTTLSTKCTLIVYILSYVDAEMPIVAFLDLIELNRQDAESIEKALWSSLKFNGISSSFALNNWISFASVMTGKKSGVATKLCEKIPNLFTWHCLCHRLELSVYDVIKDCTRVSSFQSLMNKLYAYYHQSPKNSRGLDKSCAEVGIEMKKKSRLECTLACKQFSNYKGHME</sequence>
<protein>
    <submittedName>
        <fullName evidence="1">Uncharacterized protein</fullName>
    </submittedName>
</protein>
<dbReference type="PANTHER" id="PTHR46880:SF8">
    <property type="entry name" value="E3 SUMO-PROTEIN LIGASE KIAA1586"/>
    <property type="match status" value="1"/>
</dbReference>
<dbReference type="PANTHER" id="PTHR46880">
    <property type="entry name" value="RAS-ASSOCIATING DOMAIN-CONTAINING PROTEIN"/>
    <property type="match status" value="1"/>
</dbReference>
<organism evidence="1">
    <name type="scientific">Sipha flava</name>
    <name type="common">yellow sugarcane aphid</name>
    <dbReference type="NCBI Taxonomy" id="143950"/>
    <lineage>
        <taxon>Eukaryota</taxon>
        <taxon>Metazoa</taxon>
        <taxon>Ecdysozoa</taxon>
        <taxon>Arthropoda</taxon>
        <taxon>Hexapoda</taxon>
        <taxon>Insecta</taxon>
        <taxon>Pterygota</taxon>
        <taxon>Neoptera</taxon>
        <taxon>Paraneoptera</taxon>
        <taxon>Hemiptera</taxon>
        <taxon>Sternorrhyncha</taxon>
        <taxon>Aphidomorpha</taxon>
        <taxon>Aphidoidea</taxon>
        <taxon>Aphididae</taxon>
        <taxon>Sipha</taxon>
    </lineage>
</organism>
<dbReference type="AlphaFoldDB" id="A0A2S2QFF8"/>
<dbReference type="EMBL" id="GGMS01007220">
    <property type="protein sequence ID" value="MBY76423.1"/>
    <property type="molecule type" value="Transcribed_RNA"/>
</dbReference>
<proteinExistence type="predicted"/>
<name>A0A2S2QFF8_9HEMI</name>
<gene>
    <name evidence="1" type="ORF">g.169508</name>
</gene>
<accession>A0A2S2QFF8</accession>
<dbReference type="OrthoDB" id="6625098at2759"/>
<reference evidence="1" key="1">
    <citation type="submission" date="2018-04" db="EMBL/GenBank/DDBJ databases">
        <title>Transcriptome assembly of Sipha flava.</title>
        <authorList>
            <person name="Scully E.D."/>
            <person name="Geib S.M."/>
            <person name="Palmer N.A."/>
            <person name="Koch K."/>
            <person name="Bradshaw J."/>
            <person name="Heng-Moss T."/>
            <person name="Sarath G."/>
        </authorList>
    </citation>
    <scope>NUCLEOTIDE SEQUENCE</scope>
</reference>